<gene>
    <name evidence="3" type="ordered locus">LAC30SC_06540</name>
</gene>
<dbReference type="HOGENOM" id="CLU_1445945_0_0_9"/>
<organism evidence="3 4">
    <name type="scientific">Lactobacillus amylovorus</name>
    <dbReference type="NCBI Taxonomy" id="1604"/>
    <lineage>
        <taxon>Bacteria</taxon>
        <taxon>Bacillati</taxon>
        <taxon>Bacillota</taxon>
        <taxon>Bacilli</taxon>
        <taxon>Lactobacillales</taxon>
        <taxon>Lactobacillaceae</taxon>
        <taxon>Lactobacillus</taxon>
    </lineage>
</organism>
<name>F0TFD8_LACAM</name>
<feature type="coiled-coil region" evidence="1">
    <location>
        <begin position="45"/>
        <end position="109"/>
    </location>
</feature>
<reference evidence="3 4" key="1">
    <citation type="journal article" date="2011" name="J. Bacteriol.">
        <title>Complete genome sequencing of Lactobacillus acidophilus 30SC, isolated from swine intestine.</title>
        <authorList>
            <person name="Oh S."/>
            <person name="Roh H."/>
            <person name="Ko H.J."/>
            <person name="Kim S."/>
            <person name="Kim K.H."/>
            <person name="Lee S.E."/>
            <person name="Chang I.S."/>
            <person name="Kim S."/>
            <person name="Choi I.G."/>
        </authorList>
    </citation>
    <scope>NUCLEOTIDE SEQUENCE [LARGE SCALE GENOMIC DNA]</scope>
    <source>
        <strain evidence="3 4">30SC</strain>
    </source>
</reference>
<dbReference type="AlphaFoldDB" id="F0TFD8"/>
<dbReference type="STRING" id="1604.LAC30SC_06540"/>
<dbReference type="InterPro" id="IPR025580">
    <property type="entry name" value="Gp46"/>
</dbReference>
<keyword evidence="1" id="KW-0175">Coiled coil</keyword>
<dbReference type="Pfam" id="PF14265">
    <property type="entry name" value="DUF4355"/>
    <property type="match status" value="1"/>
</dbReference>
<accession>F0TFD8</accession>
<evidence type="ECO:0000256" key="2">
    <source>
        <dbReference type="SAM" id="MobiDB-lite"/>
    </source>
</evidence>
<evidence type="ECO:0000256" key="1">
    <source>
        <dbReference type="SAM" id="Coils"/>
    </source>
</evidence>
<dbReference type="OrthoDB" id="9925210at2"/>
<dbReference type="KEGG" id="lai:LAC30SC_06540"/>
<feature type="region of interest" description="Disordered" evidence="2">
    <location>
        <begin position="1"/>
        <end position="30"/>
    </location>
</feature>
<protein>
    <submittedName>
        <fullName evidence="3">Prophage protein</fullName>
    </submittedName>
</protein>
<sequence length="187" mass="20969">MPENEAKETTPTTEPEKAAATDSDSKEEFEKIDADKLVKPYIDRITKEQAQKNDYKHKYEDAIKELDQFKKNGKSAKKITEDDERAKEIEDLKKQNADLNAQIAHSKTIKDVNSIFKKAELNVDDDILNMVANTDAEITASNAKAIINLVNKAREDGRNSILKGKTPRVGGNKIKDQDNSLKRALGL</sequence>
<evidence type="ECO:0000313" key="4">
    <source>
        <dbReference type="Proteomes" id="UP000007491"/>
    </source>
</evidence>
<reference key="2">
    <citation type="submission" date="2011-02" db="EMBL/GenBank/DDBJ databases">
        <authorList>
            <person name="Roh H."/>
            <person name="Ko H.-J."/>
            <person name="Kim S.-H."/>
            <person name="Choi I.-G."/>
            <person name="Oh S."/>
        </authorList>
    </citation>
    <scope>NUCLEOTIDE SEQUENCE</scope>
    <source>
        <strain>30SC</strain>
    </source>
</reference>
<proteinExistence type="predicted"/>
<dbReference type="RefSeq" id="WP_013642056.1">
    <property type="nucleotide sequence ID" value="NC_015214.1"/>
</dbReference>
<dbReference type="Proteomes" id="UP000007491">
    <property type="component" value="Chromosome"/>
</dbReference>
<dbReference type="EMBL" id="CP002559">
    <property type="protein sequence ID" value="ADZ07432.1"/>
    <property type="molecule type" value="Genomic_DNA"/>
</dbReference>
<evidence type="ECO:0000313" key="3">
    <source>
        <dbReference type="EMBL" id="ADZ07432.1"/>
    </source>
</evidence>